<dbReference type="SUPFAM" id="SSF50952">
    <property type="entry name" value="Soluble quinoprotein glucose dehydrogenase"/>
    <property type="match status" value="1"/>
</dbReference>
<dbReference type="PROSITE" id="PS00196">
    <property type="entry name" value="COPPER_BLUE"/>
    <property type="match status" value="1"/>
</dbReference>
<comment type="caution">
    <text evidence="7">The sequence shown here is derived from an EMBL/GenBank/DDBJ whole genome shotgun (WGS) entry which is preliminary data.</text>
</comment>
<protein>
    <submittedName>
        <fullName evidence="7">Auracyanin family protein</fullName>
    </submittedName>
</protein>
<keyword evidence="4" id="KW-0186">Copper</keyword>
<evidence type="ECO:0000313" key="7">
    <source>
        <dbReference type="EMBL" id="MBO0949498.1"/>
    </source>
</evidence>
<gene>
    <name evidence="7" type="ORF">J2I46_12960</name>
</gene>
<keyword evidence="1" id="KW-0813">Transport</keyword>
<sequence length="744" mass="81389">MPRDGQRCRQRYRHAPDHHATHRKRTTHRINPPNLYGLKSDRAGLKHRQNVKTSLLQLVTVVTLSLIHSVALSQKPPGEEDYYRIVTLPIPDGVQLEVGGMTSLPDGRLAVSTRRGDVWLIGNPYMQGSRQPTFKRFATGLHEPLGLLYRTVGPHKGELFATQRGEVTRLIDTDGDEVADEYRAFYKWPLSGNYHQYSYGPIPLPDGDMVITLNLDWVGKGASQSKWRGWMLKLNDKGEMTPWATGLRSPAGFTALRDGSIFYAENQGDWVGSGRVTHLEKGDFAGNPAGLRWSGEPGSPLSLKPEDVPSTGKPMFEVAKTVQHLKVPAVWFPHTLMGISTSDIKEDTTNGAFGPFSGQLFVGDQGHSKVMRMTLEKVNGKWQGACFPFREGLQSGILRMLWGQDGSMFVGMTSRGWAATGKSPFGVQRLVWTGKMPFEMKTIRSKPDGFEIEFTMPVDRKTGEDPASYSLNSFTYKYHSTYGSPIEDARTVPIRGVVLSQDGRTARIVADTTLREGYIHEVKAEGVKSASGTLSLLHNTGYYTLNAIAPGELANVPARTVASASPNAMHDHGAMMASTSEKAGVGAKATGKGKAIAPTKKVVASVSAKRVVDMPATWTNGPDQTISISTKPGLKFDTEKVDVKAGSRIKFVFNNNDDMLHNCVIVKPGTANAVGNQALKLNLNGAKLNYVPASADVLFHTNILQPESAESIYFTAPTEPGDYQFVCTFPGHSSLMQGTLRVVK</sequence>
<evidence type="ECO:0000256" key="1">
    <source>
        <dbReference type="ARBA" id="ARBA00022448"/>
    </source>
</evidence>
<dbReference type="PANTHER" id="PTHR33546:SF1">
    <property type="entry name" value="LARGE, MULTIFUNCTIONAL SECRETED PROTEIN"/>
    <property type="match status" value="1"/>
</dbReference>
<dbReference type="InterPro" id="IPR028871">
    <property type="entry name" value="BlueCu_1_BS"/>
</dbReference>
<dbReference type="Gene3D" id="2.120.10.30">
    <property type="entry name" value="TolB, C-terminal domain"/>
    <property type="match status" value="1"/>
</dbReference>
<evidence type="ECO:0000313" key="8">
    <source>
        <dbReference type="Proteomes" id="UP000664628"/>
    </source>
</evidence>
<organism evidence="7 8">
    <name type="scientific">Fibrella forsythiae</name>
    <dbReference type="NCBI Taxonomy" id="2817061"/>
    <lineage>
        <taxon>Bacteria</taxon>
        <taxon>Pseudomonadati</taxon>
        <taxon>Bacteroidota</taxon>
        <taxon>Cytophagia</taxon>
        <taxon>Cytophagales</taxon>
        <taxon>Spirosomataceae</taxon>
        <taxon>Fibrella</taxon>
    </lineage>
</organism>
<dbReference type="InterPro" id="IPR000923">
    <property type="entry name" value="BlueCu_1"/>
</dbReference>
<evidence type="ECO:0000256" key="4">
    <source>
        <dbReference type="ARBA" id="ARBA00023008"/>
    </source>
</evidence>
<dbReference type="InterPro" id="IPR008972">
    <property type="entry name" value="Cupredoxin"/>
</dbReference>
<dbReference type="EMBL" id="JAFMYW010000003">
    <property type="protein sequence ID" value="MBO0949498.1"/>
    <property type="molecule type" value="Genomic_DNA"/>
</dbReference>
<evidence type="ECO:0000256" key="5">
    <source>
        <dbReference type="SAM" id="MobiDB-lite"/>
    </source>
</evidence>
<evidence type="ECO:0000259" key="6">
    <source>
        <dbReference type="Pfam" id="PF00127"/>
    </source>
</evidence>
<keyword evidence="2" id="KW-0479">Metal-binding</keyword>
<dbReference type="InterPro" id="IPR011041">
    <property type="entry name" value="Quinoprot_gluc/sorb_DH_b-prop"/>
</dbReference>
<dbReference type="PANTHER" id="PTHR33546">
    <property type="entry name" value="LARGE, MULTIFUNCTIONAL SECRETED PROTEIN-RELATED"/>
    <property type="match status" value="1"/>
</dbReference>
<dbReference type="SUPFAM" id="SSF49503">
    <property type="entry name" value="Cupredoxins"/>
    <property type="match status" value="1"/>
</dbReference>
<feature type="region of interest" description="Disordered" evidence="5">
    <location>
        <begin position="1"/>
        <end position="35"/>
    </location>
</feature>
<accession>A0ABS3JJ95</accession>
<dbReference type="Pfam" id="PF00127">
    <property type="entry name" value="Copper-bind"/>
    <property type="match status" value="1"/>
</dbReference>
<name>A0ABS3JJ95_9BACT</name>
<feature type="domain" description="Blue (type 1) copper" evidence="6">
    <location>
        <begin position="632"/>
        <end position="742"/>
    </location>
</feature>
<keyword evidence="3" id="KW-0249">Electron transport</keyword>
<evidence type="ECO:0000256" key="2">
    <source>
        <dbReference type="ARBA" id="ARBA00022723"/>
    </source>
</evidence>
<evidence type="ECO:0000256" key="3">
    <source>
        <dbReference type="ARBA" id="ARBA00022982"/>
    </source>
</evidence>
<dbReference type="Proteomes" id="UP000664628">
    <property type="component" value="Unassembled WGS sequence"/>
</dbReference>
<dbReference type="CDD" id="cd04233">
    <property type="entry name" value="Auracyanin"/>
    <property type="match status" value="1"/>
</dbReference>
<dbReference type="Gene3D" id="2.60.40.420">
    <property type="entry name" value="Cupredoxins - blue copper proteins"/>
    <property type="match status" value="1"/>
</dbReference>
<proteinExistence type="predicted"/>
<keyword evidence="8" id="KW-1185">Reference proteome</keyword>
<dbReference type="InterPro" id="IPR011042">
    <property type="entry name" value="6-blade_b-propeller_TolB-like"/>
</dbReference>
<reference evidence="7 8" key="1">
    <citation type="submission" date="2021-03" db="EMBL/GenBank/DDBJ databases">
        <title>Fibrella sp. HMF5405 genome sequencing and assembly.</title>
        <authorList>
            <person name="Kang H."/>
            <person name="Kim H."/>
            <person name="Bae S."/>
            <person name="Joh K."/>
        </authorList>
    </citation>
    <scope>NUCLEOTIDE SEQUENCE [LARGE SCALE GENOMIC DNA]</scope>
    <source>
        <strain evidence="7 8">HMF5405</strain>
    </source>
</reference>